<keyword evidence="1" id="KW-1133">Transmembrane helix</keyword>
<evidence type="ECO:0000256" key="1">
    <source>
        <dbReference type="SAM" id="Phobius"/>
    </source>
</evidence>
<proteinExistence type="predicted"/>
<keyword evidence="3" id="KW-1185">Reference proteome</keyword>
<dbReference type="RefSeq" id="WP_035418851.1">
    <property type="nucleotide sequence ID" value="NZ_JAFBCV010000011.1"/>
</dbReference>
<evidence type="ECO:0000313" key="2">
    <source>
        <dbReference type="EMBL" id="MBM7840037.1"/>
    </source>
</evidence>
<keyword evidence="1" id="KW-0812">Transmembrane</keyword>
<protein>
    <recommendedName>
        <fullName evidence="4">Phage shock protein B</fullName>
    </recommendedName>
</protein>
<accession>A0ABS2SWX7</accession>
<feature type="transmembrane region" description="Helical" evidence="1">
    <location>
        <begin position="6"/>
        <end position="26"/>
    </location>
</feature>
<name>A0ABS2SWX7_9BACI</name>
<gene>
    <name evidence="2" type="ORF">JOC54_003317</name>
</gene>
<organism evidence="2 3">
    <name type="scientific">Shouchella xiaoxiensis</name>
    <dbReference type="NCBI Taxonomy" id="766895"/>
    <lineage>
        <taxon>Bacteria</taxon>
        <taxon>Bacillati</taxon>
        <taxon>Bacillota</taxon>
        <taxon>Bacilli</taxon>
        <taxon>Bacillales</taxon>
        <taxon>Bacillaceae</taxon>
        <taxon>Shouchella</taxon>
    </lineage>
</organism>
<reference evidence="2" key="1">
    <citation type="submission" date="2021-01" db="EMBL/GenBank/DDBJ databases">
        <title>Genomic Encyclopedia of Type Strains, Phase IV (KMG-IV): sequencing the most valuable type-strain genomes for metagenomic binning, comparative biology and taxonomic classification.</title>
        <authorList>
            <person name="Goeker M."/>
        </authorList>
    </citation>
    <scope>NUCLEOTIDE SEQUENCE</scope>
    <source>
        <strain evidence="2">DSM 21943</strain>
    </source>
</reference>
<dbReference type="Proteomes" id="UP001179280">
    <property type="component" value="Unassembled WGS sequence"/>
</dbReference>
<keyword evidence="1" id="KW-0472">Membrane</keyword>
<sequence>MEHFPWWVLIPLAAISIPVVTSLIANRSRLKELELRQGMGPEIEDVDQKLDEVLLKLDRLEKKLDHEKE</sequence>
<evidence type="ECO:0008006" key="4">
    <source>
        <dbReference type="Google" id="ProtNLM"/>
    </source>
</evidence>
<evidence type="ECO:0000313" key="3">
    <source>
        <dbReference type="Proteomes" id="UP001179280"/>
    </source>
</evidence>
<dbReference type="EMBL" id="JAFBCV010000011">
    <property type="protein sequence ID" value="MBM7840037.1"/>
    <property type="molecule type" value="Genomic_DNA"/>
</dbReference>
<comment type="caution">
    <text evidence="2">The sequence shown here is derived from an EMBL/GenBank/DDBJ whole genome shotgun (WGS) entry which is preliminary data.</text>
</comment>